<reference evidence="1 2" key="1">
    <citation type="submission" date="2017-11" db="EMBL/GenBank/DDBJ databases">
        <title>De-novo sequencing of pomegranate (Punica granatum L.) genome.</title>
        <authorList>
            <person name="Akparov Z."/>
            <person name="Amiraslanov A."/>
            <person name="Hajiyeva S."/>
            <person name="Abbasov M."/>
            <person name="Kaur K."/>
            <person name="Hamwieh A."/>
            <person name="Solovyev V."/>
            <person name="Salamov A."/>
            <person name="Braich B."/>
            <person name="Kosarev P."/>
            <person name="Mahmoud A."/>
            <person name="Hajiyev E."/>
            <person name="Babayeva S."/>
            <person name="Izzatullayeva V."/>
            <person name="Mammadov A."/>
            <person name="Mammadov A."/>
            <person name="Sharifova S."/>
            <person name="Ojaghi J."/>
            <person name="Eynullazada K."/>
            <person name="Bayramov B."/>
            <person name="Abdulazimova A."/>
            <person name="Shahmuradov I."/>
        </authorList>
    </citation>
    <scope>NUCLEOTIDE SEQUENCE [LARGE SCALE GENOMIC DNA]</scope>
    <source>
        <strain evidence="2">cv. AG2017</strain>
        <tissue evidence="1">Leaf</tissue>
    </source>
</reference>
<evidence type="ECO:0000313" key="2">
    <source>
        <dbReference type="Proteomes" id="UP000233551"/>
    </source>
</evidence>
<name>A0A2I0IJ57_PUNGR</name>
<comment type="caution">
    <text evidence="1">The sequence shown here is derived from an EMBL/GenBank/DDBJ whole genome shotgun (WGS) entry which is preliminary data.</text>
</comment>
<sequence length="79" mass="8538">MASTRVEYAPHVSACARVVASAVKQPRSALISLAAFPTANGPRDPKSNLSVLVGHPNGYLGSFYSCHLANHRWIEPFFV</sequence>
<accession>A0A2I0IJ57</accession>
<dbReference type="AlphaFoldDB" id="A0A2I0IJ57"/>
<protein>
    <submittedName>
        <fullName evidence="1">Uncharacterized protein</fullName>
    </submittedName>
</protein>
<organism evidence="1 2">
    <name type="scientific">Punica granatum</name>
    <name type="common">Pomegranate</name>
    <dbReference type="NCBI Taxonomy" id="22663"/>
    <lineage>
        <taxon>Eukaryota</taxon>
        <taxon>Viridiplantae</taxon>
        <taxon>Streptophyta</taxon>
        <taxon>Embryophyta</taxon>
        <taxon>Tracheophyta</taxon>
        <taxon>Spermatophyta</taxon>
        <taxon>Magnoliopsida</taxon>
        <taxon>eudicotyledons</taxon>
        <taxon>Gunneridae</taxon>
        <taxon>Pentapetalae</taxon>
        <taxon>rosids</taxon>
        <taxon>malvids</taxon>
        <taxon>Myrtales</taxon>
        <taxon>Lythraceae</taxon>
        <taxon>Punica</taxon>
    </lineage>
</organism>
<evidence type="ECO:0000313" key="1">
    <source>
        <dbReference type="EMBL" id="PKI44012.1"/>
    </source>
</evidence>
<dbReference type="Proteomes" id="UP000233551">
    <property type="component" value="Unassembled WGS sequence"/>
</dbReference>
<dbReference type="EMBL" id="PGOL01002957">
    <property type="protein sequence ID" value="PKI44012.1"/>
    <property type="molecule type" value="Genomic_DNA"/>
</dbReference>
<keyword evidence="2" id="KW-1185">Reference proteome</keyword>
<gene>
    <name evidence="1" type="ORF">CRG98_035597</name>
</gene>
<proteinExistence type="predicted"/>